<dbReference type="Pfam" id="PF08811">
    <property type="entry name" value="DUF1800"/>
    <property type="match status" value="1"/>
</dbReference>
<dbReference type="EMBL" id="LLWF02000023">
    <property type="protein sequence ID" value="ONH83513.1"/>
    <property type="molecule type" value="Genomic_DNA"/>
</dbReference>
<dbReference type="AlphaFoldDB" id="A0A1S8D596"/>
<dbReference type="STRING" id="207340.APZ41_009280"/>
<protein>
    <recommendedName>
        <fullName evidence="3">DUF1800 domain-containing protein</fullName>
    </recommendedName>
</protein>
<dbReference type="OrthoDB" id="9772295at2"/>
<sequence>MSARSIQAAIRFGLGPRPDQPVPPDAEAWLLAQIDQPAPHPPPPVGFDHVPTVADGFRVWRERDAAGPVQPGQVTPVETYVMAESVAACAWRIDTPAPFRERLVDFWSNHFTISRRASTQANVTVPSFIRDVIRPHVTGRFADMLIASTTHPAMLGYLDQAASVGPDSPIGRKTGRGLNENLAREVMELHSVSPAAGYTQRDVTEFARLLTGWRYDRDREPYGTVFRDQAHEPGVKTILGQRFGGGLVADGREETEAALRFLAAHPATHRHLATKLARHFVADDPPPATVAKLEAVLRNTDGDLGAVSRALVKLPEAWDPPLTKLRAPLDYVTAVYRALGCDGAQVGEMAFKSAFGLGQQLWGALQPNGWPDRGKEWLGPEAAMQRVDWAFQQGGRFARKDPMAVTEVALGPLASAETRGAIRGAGSPQEALTLLFSSPEFQRR</sequence>
<gene>
    <name evidence="1" type="ORF">APZ41_009280</name>
</gene>
<dbReference type="Proteomes" id="UP000054844">
    <property type="component" value="Unassembled WGS sequence"/>
</dbReference>
<reference evidence="1" key="1">
    <citation type="submission" date="2016-12" db="EMBL/GenBank/DDBJ databases">
        <title>Draft genome sequence of Roseomonas mucosa strain AU37, isolated from a peripheral intravenous catheter.</title>
        <authorList>
            <person name="Choudhury M.A."/>
            <person name="Sidjabat H.E."/>
            <person name="Wailan A.M."/>
            <person name="Zhang L."/>
            <person name="Marsh N.M."/>
            <person name="Rickard C.M."/>
            <person name="Davies M."/>
            <person name="Mcmillan D.J."/>
        </authorList>
    </citation>
    <scope>NUCLEOTIDE SEQUENCE [LARGE SCALE GENOMIC DNA]</scope>
    <source>
        <strain evidence="1">AU37</strain>
    </source>
</reference>
<name>A0A1S8D596_9PROT</name>
<dbReference type="InterPro" id="IPR014917">
    <property type="entry name" value="DUF1800"/>
</dbReference>
<proteinExistence type="predicted"/>
<organism evidence="1 2">
    <name type="scientific">Roseomonas mucosa</name>
    <dbReference type="NCBI Taxonomy" id="207340"/>
    <lineage>
        <taxon>Bacteria</taxon>
        <taxon>Pseudomonadati</taxon>
        <taxon>Pseudomonadota</taxon>
        <taxon>Alphaproteobacteria</taxon>
        <taxon>Acetobacterales</taxon>
        <taxon>Roseomonadaceae</taxon>
        <taxon>Roseomonas</taxon>
    </lineage>
</organism>
<accession>A0A1S8D596</accession>
<keyword evidence="2" id="KW-1185">Reference proteome</keyword>
<evidence type="ECO:0000313" key="2">
    <source>
        <dbReference type="Proteomes" id="UP000054844"/>
    </source>
</evidence>
<dbReference type="RefSeq" id="WP_058389664.1">
    <property type="nucleotide sequence ID" value="NZ_CP034924.1"/>
</dbReference>
<evidence type="ECO:0000313" key="1">
    <source>
        <dbReference type="EMBL" id="ONH83513.1"/>
    </source>
</evidence>
<evidence type="ECO:0008006" key="3">
    <source>
        <dbReference type="Google" id="ProtNLM"/>
    </source>
</evidence>
<comment type="caution">
    <text evidence="1">The sequence shown here is derived from an EMBL/GenBank/DDBJ whole genome shotgun (WGS) entry which is preliminary data.</text>
</comment>